<dbReference type="Pfam" id="PF20101">
    <property type="entry name" value="DUF6491"/>
    <property type="match status" value="1"/>
</dbReference>
<dbReference type="OrthoDB" id="9182807at2"/>
<accession>A0A1K2H2Y9</accession>
<feature type="chain" id="PRO_5013335409" evidence="1">
    <location>
        <begin position="27"/>
        <end position="157"/>
    </location>
</feature>
<feature type="signal peptide" evidence="1">
    <location>
        <begin position="1"/>
        <end position="26"/>
    </location>
</feature>
<reference evidence="2 3" key="1">
    <citation type="submission" date="2016-11" db="EMBL/GenBank/DDBJ databases">
        <authorList>
            <person name="Jaros S."/>
            <person name="Januszkiewicz K."/>
            <person name="Wedrychowicz H."/>
        </authorList>
    </citation>
    <scope>NUCLEOTIDE SEQUENCE [LARGE SCALE GENOMIC DNA]</scope>
    <source>
        <strain evidence="2 3">DSM 18899</strain>
    </source>
</reference>
<name>A0A1K2H2Y9_9NEIS</name>
<gene>
    <name evidence="2" type="ORF">SAMN02745887_00041</name>
</gene>
<dbReference type="AlphaFoldDB" id="A0A1K2H2Y9"/>
<keyword evidence="1" id="KW-0732">Signal</keyword>
<keyword evidence="3" id="KW-1185">Reference proteome</keyword>
<evidence type="ECO:0000313" key="3">
    <source>
        <dbReference type="Proteomes" id="UP000186513"/>
    </source>
</evidence>
<dbReference type="RefSeq" id="WP_139255972.1">
    <property type="nucleotide sequence ID" value="NZ_FPKR01000001.1"/>
</dbReference>
<protein>
    <submittedName>
        <fullName evidence="2">Uncharacterized protein</fullName>
    </submittedName>
</protein>
<dbReference type="Proteomes" id="UP000186513">
    <property type="component" value="Unassembled WGS sequence"/>
</dbReference>
<dbReference type="STRING" id="1121279.SAMN02745887_00041"/>
<sequence>MPRATSLLLAVSASLALLASATPSLAQVADEPQTPPSASSRQQIRVAKLFGWQPLDDQNLLLWTGKEEVWQLSLSYGCDGLKRARAISVTTDRRHIKIGKDRVQLDDKRCTILALTLPDEKLKKRYSKARKGYVAELLPWPDTPETPVPPPAANGSA</sequence>
<dbReference type="InterPro" id="IPR045500">
    <property type="entry name" value="DUF6491"/>
</dbReference>
<evidence type="ECO:0000256" key="1">
    <source>
        <dbReference type="SAM" id="SignalP"/>
    </source>
</evidence>
<evidence type="ECO:0000313" key="2">
    <source>
        <dbReference type="EMBL" id="SFZ70086.1"/>
    </source>
</evidence>
<proteinExistence type="predicted"/>
<dbReference type="EMBL" id="FPKR01000001">
    <property type="protein sequence ID" value="SFZ70086.1"/>
    <property type="molecule type" value="Genomic_DNA"/>
</dbReference>
<organism evidence="2 3">
    <name type="scientific">Chitinimonas taiwanensis DSM 18899</name>
    <dbReference type="NCBI Taxonomy" id="1121279"/>
    <lineage>
        <taxon>Bacteria</taxon>
        <taxon>Pseudomonadati</taxon>
        <taxon>Pseudomonadota</taxon>
        <taxon>Betaproteobacteria</taxon>
        <taxon>Neisseriales</taxon>
        <taxon>Chitinibacteraceae</taxon>
        <taxon>Chitinimonas</taxon>
    </lineage>
</organism>